<dbReference type="SUPFAM" id="SSF50494">
    <property type="entry name" value="Trypsin-like serine proteases"/>
    <property type="match status" value="1"/>
</dbReference>
<evidence type="ECO:0000256" key="2">
    <source>
        <dbReference type="ARBA" id="ARBA00022729"/>
    </source>
</evidence>
<keyword evidence="4" id="KW-0720">Serine protease</keyword>
<dbReference type="Pfam" id="PF00089">
    <property type="entry name" value="Trypsin"/>
    <property type="match status" value="1"/>
</dbReference>
<keyword evidence="3" id="KW-0378">Hydrolase</keyword>
<evidence type="ECO:0000256" key="4">
    <source>
        <dbReference type="ARBA" id="ARBA00022825"/>
    </source>
</evidence>
<dbReference type="SMART" id="SM00020">
    <property type="entry name" value="Tryp_SPc"/>
    <property type="match status" value="1"/>
</dbReference>
<dbReference type="CDD" id="cd00190">
    <property type="entry name" value="Tryp_SPc"/>
    <property type="match status" value="1"/>
</dbReference>
<dbReference type="InterPro" id="IPR001254">
    <property type="entry name" value="Trypsin_dom"/>
</dbReference>
<keyword evidence="6" id="KW-0325">Glycoprotein</keyword>
<comment type="caution">
    <text evidence="8">The sequence shown here is derived from an EMBL/GenBank/DDBJ whole genome shotgun (WGS) entry which is preliminary data.</text>
</comment>
<gene>
    <name evidence="8" type="ORF">NHX12_024432</name>
</gene>
<dbReference type="GO" id="GO:0004252">
    <property type="term" value="F:serine-type endopeptidase activity"/>
    <property type="evidence" value="ECO:0007669"/>
    <property type="project" value="InterPro"/>
</dbReference>
<reference evidence="8" key="1">
    <citation type="submission" date="2022-07" db="EMBL/GenBank/DDBJ databases">
        <title>Chromosome-level genome of Muraenolepis orangiensis.</title>
        <authorList>
            <person name="Kim J."/>
        </authorList>
    </citation>
    <scope>NUCLEOTIDE SEQUENCE</scope>
    <source>
        <strain evidence="8">KU_S4_2022</strain>
        <tissue evidence="8">Muscle</tissue>
    </source>
</reference>
<keyword evidence="9" id="KW-1185">Reference proteome</keyword>
<dbReference type="PANTHER" id="PTHR24253">
    <property type="entry name" value="TRANSMEMBRANE PROTEASE SERINE"/>
    <property type="match status" value="1"/>
</dbReference>
<evidence type="ECO:0000313" key="9">
    <source>
        <dbReference type="Proteomes" id="UP001148018"/>
    </source>
</evidence>
<dbReference type="PANTHER" id="PTHR24253:SF144">
    <property type="entry name" value="CHYMOTRYPSIN-LIKE PROTEASE CTRL-1-RELATED"/>
    <property type="match status" value="1"/>
</dbReference>
<accession>A0A9Q0EKD4</accession>
<proteinExistence type="predicted"/>
<dbReference type="AlphaFoldDB" id="A0A9Q0EKD4"/>
<evidence type="ECO:0000313" key="8">
    <source>
        <dbReference type="EMBL" id="KAJ3607381.1"/>
    </source>
</evidence>
<dbReference type="GO" id="GO:0006508">
    <property type="term" value="P:proteolysis"/>
    <property type="evidence" value="ECO:0007669"/>
    <property type="project" value="UniProtKB-KW"/>
</dbReference>
<evidence type="ECO:0000256" key="6">
    <source>
        <dbReference type="ARBA" id="ARBA00023180"/>
    </source>
</evidence>
<dbReference type="Gene3D" id="2.40.10.10">
    <property type="entry name" value="Trypsin-like serine proteases"/>
    <property type="match status" value="1"/>
</dbReference>
<sequence length="205" mass="21775">MDVSSYIIYTGRQTLNGFNPYMTAHRVLQVIVRPSYVESNRGADLALVELTPRVTWSDYAHPICVPDAGALFPGGLGCTVTGWGHTREHVALSGVGTLQEVGVPIISQASCQNLYNLVPEEQGDSGGPLVCPMANGTWVQAGVVSFGLGCAGENRPGVYAKVSTFSDLIRGTVPGIRLYGQAPQSRAWGPTAVLCLLFAGHFLLL</sequence>
<dbReference type="PROSITE" id="PS50240">
    <property type="entry name" value="TRYPSIN_DOM"/>
    <property type="match status" value="1"/>
</dbReference>
<keyword evidence="5" id="KW-1015">Disulfide bond</keyword>
<dbReference type="EMBL" id="JANIIK010000040">
    <property type="protein sequence ID" value="KAJ3607381.1"/>
    <property type="molecule type" value="Genomic_DNA"/>
</dbReference>
<evidence type="ECO:0000256" key="3">
    <source>
        <dbReference type="ARBA" id="ARBA00022801"/>
    </source>
</evidence>
<feature type="domain" description="Peptidase S1" evidence="7">
    <location>
        <begin position="1"/>
        <end position="174"/>
    </location>
</feature>
<keyword evidence="1" id="KW-0645">Protease</keyword>
<dbReference type="InterPro" id="IPR043504">
    <property type="entry name" value="Peptidase_S1_PA_chymotrypsin"/>
</dbReference>
<dbReference type="Proteomes" id="UP001148018">
    <property type="component" value="Unassembled WGS sequence"/>
</dbReference>
<name>A0A9Q0EKD4_9TELE</name>
<dbReference type="InterPro" id="IPR009003">
    <property type="entry name" value="Peptidase_S1_PA"/>
</dbReference>
<dbReference type="OrthoDB" id="546450at2759"/>
<evidence type="ECO:0000259" key="7">
    <source>
        <dbReference type="PROSITE" id="PS50240"/>
    </source>
</evidence>
<keyword evidence="2" id="KW-0732">Signal</keyword>
<organism evidence="8 9">
    <name type="scientific">Muraenolepis orangiensis</name>
    <name type="common">Patagonian moray cod</name>
    <dbReference type="NCBI Taxonomy" id="630683"/>
    <lineage>
        <taxon>Eukaryota</taxon>
        <taxon>Metazoa</taxon>
        <taxon>Chordata</taxon>
        <taxon>Craniata</taxon>
        <taxon>Vertebrata</taxon>
        <taxon>Euteleostomi</taxon>
        <taxon>Actinopterygii</taxon>
        <taxon>Neopterygii</taxon>
        <taxon>Teleostei</taxon>
        <taxon>Neoteleostei</taxon>
        <taxon>Acanthomorphata</taxon>
        <taxon>Zeiogadaria</taxon>
        <taxon>Gadariae</taxon>
        <taxon>Gadiformes</taxon>
        <taxon>Muraenolepidoidei</taxon>
        <taxon>Muraenolepididae</taxon>
        <taxon>Muraenolepis</taxon>
    </lineage>
</organism>
<evidence type="ECO:0000256" key="5">
    <source>
        <dbReference type="ARBA" id="ARBA00023157"/>
    </source>
</evidence>
<protein>
    <recommendedName>
        <fullName evidence="7">Peptidase S1 domain-containing protein</fullName>
    </recommendedName>
</protein>
<evidence type="ECO:0000256" key="1">
    <source>
        <dbReference type="ARBA" id="ARBA00022670"/>
    </source>
</evidence>